<evidence type="ECO:0000313" key="3">
    <source>
        <dbReference type="Proteomes" id="UP001501729"/>
    </source>
</evidence>
<dbReference type="Gene3D" id="3.50.50.60">
    <property type="entry name" value="FAD/NAD(P)-binding domain"/>
    <property type="match status" value="1"/>
</dbReference>
<proteinExistence type="predicted"/>
<protein>
    <submittedName>
        <fullName evidence="2">NAD(P)/FAD-dependent oxidoreductase</fullName>
    </submittedName>
</protein>
<dbReference type="Pfam" id="PF01593">
    <property type="entry name" value="Amino_oxidase"/>
    <property type="match status" value="1"/>
</dbReference>
<evidence type="ECO:0000313" key="2">
    <source>
        <dbReference type="EMBL" id="GAA5054787.1"/>
    </source>
</evidence>
<sequence>MTHVAVVGAGVAGLGVAYALRDEASVTLFEKSGRVGGRAATRERTDCVYDTGANYVKSDDDRVSRVIRELSNGLVDVEKPVWTFDADENISEGRDENAAKWTYRSGIGTLGEKLLDASGATIRTDTRVVGIRKDDGWYVEDGDGNEYGSCDELVLTPPAPLTASLLEFAEWDDDETARELRRHVGHVPYRTILSVALHYPFEIDRSYYALVNTDKEHEIGWLARESCKPGHIPDGESLLIVQMAPNWSAEHYDREDSEIVAAAADRVADLLSDHSLSAPNWFDVVRWRDALPDSGADPGVLRRAEDENLRFAGDWVSGDGRVHRALGNGLDVGERISKLRT</sequence>
<keyword evidence="3" id="KW-1185">Reference proteome</keyword>
<dbReference type="RefSeq" id="WP_227773228.1">
    <property type="nucleotide sequence ID" value="NZ_BAABKX010000014.1"/>
</dbReference>
<dbReference type="Proteomes" id="UP001501729">
    <property type="component" value="Unassembled WGS sequence"/>
</dbReference>
<dbReference type="InterPro" id="IPR036188">
    <property type="entry name" value="FAD/NAD-bd_sf"/>
</dbReference>
<evidence type="ECO:0000259" key="1">
    <source>
        <dbReference type="Pfam" id="PF01593"/>
    </source>
</evidence>
<dbReference type="PANTHER" id="PTHR16128:SF5">
    <property type="entry name" value="FAD_NAD(P)-BINDING OXIDOREDUCTASE FAMILY PROTEIN"/>
    <property type="match status" value="1"/>
</dbReference>
<dbReference type="Gene3D" id="3.90.660.10">
    <property type="match status" value="1"/>
</dbReference>
<dbReference type="SUPFAM" id="SSF54373">
    <property type="entry name" value="FAD-linked reductases, C-terminal domain"/>
    <property type="match status" value="1"/>
</dbReference>
<accession>A0AAV3UK69</accession>
<dbReference type="Pfam" id="PF13450">
    <property type="entry name" value="NAD_binding_8"/>
    <property type="match status" value="1"/>
</dbReference>
<reference evidence="2 3" key="1">
    <citation type="journal article" date="2019" name="Int. J. Syst. Evol. Microbiol.">
        <title>The Global Catalogue of Microorganisms (GCM) 10K type strain sequencing project: providing services to taxonomists for standard genome sequencing and annotation.</title>
        <authorList>
            <consortium name="The Broad Institute Genomics Platform"/>
            <consortium name="The Broad Institute Genome Sequencing Center for Infectious Disease"/>
            <person name="Wu L."/>
            <person name="Ma J."/>
        </authorList>
    </citation>
    <scope>NUCLEOTIDE SEQUENCE [LARGE SCALE GENOMIC DNA]</scope>
    <source>
        <strain evidence="2 3">JCM 17504</strain>
    </source>
</reference>
<feature type="domain" description="Amine oxidase" evidence="1">
    <location>
        <begin position="100"/>
        <end position="335"/>
    </location>
</feature>
<dbReference type="AlphaFoldDB" id="A0AAV3UK69"/>
<organism evidence="2 3">
    <name type="scientific">Haladaptatus pallidirubidus</name>
    <dbReference type="NCBI Taxonomy" id="1008152"/>
    <lineage>
        <taxon>Archaea</taxon>
        <taxon>Methanobacteriati</taxon>
        <taxon>Methanobacteriota</taxon>
        <taxon>Stenosarchaea group</taxon>
        <taxon>Halobacteria</taxon>
        <taxon>Halobacteriales</taxon>
        <taxon>Haladaptataceae</taxon>
        <taxon>Haladaptatus</taxon>
    </lineage>
</organism>
<name>A0AAV3UK69_9EURY</name>
<dbReference type="InterPro" id="IPR002937">
    <property type="entry name" value="Amino_oxidase"/>
</dbReference>
<comment type="caution">
    <text evidence="2">The sequence shown here is derived from an EMBL/GenBank/DDBJ whole genome shotgun (WGS) entry which is preliminary data.</text>
</comment>
<dbReference type="PANTHER" id="PTHR16128">
    <property type="entry name" value="FAD/NAD(P)-BINDING OXIDOREDUCTASE FAMILY PROTEIN"/>
    <property type="match status" value="1"/>
</dbReference>
<dbReference type="GO" id="GO:0016491">
    <property type="term" value="F:oxidoreductase activity"/>
    <property type="evidence" value="ECO:0007669"/>
    <property type="project" value="InterPro"/>
</dbReference>
<dbReference type="EMBL" id="BAABKX010000014">
    <property type="protein sequence ID" value="GAA5054787.1"/>
    <property type="molecule type" value="Genomic_DNA"/>
</dbReference>
<dbReference type="GeneID" id="68613413"/>
<dbReference type="SUPFAM" id="SSF51905">
    <property type="entry name" value="FAD/NAD(P)-binding domain"/>
    <property type="match status" value="1"/>
</dbReference>
<gene>
    <name evidence="2" type="ORF">GCM10025751_33740</name>
</gene>